<organism evidence="2 3">
    <name type="scientific">Cochliobolus sativus (strain ND90Pr / ATCC 201652)</name>
    <name type="common">Common root rot and spot blotch fungus</name>
    <name type="synonym">Bipolaris sorokiniana</name>
    <dbReference type="NCBI Taxonomy" id="665912"/>
    <lineage>
        <taxon>Eukaryota</taxon>
        <taxon>Fungi</taxon>
        <taxon>Dikarya</taxon>
        <taxon>Ascomycota</taxon>
        <taxon>Pezizomycotina</taxon>
        <taxon>Dothideomycetes</taxon>
        <taxon>Pleosporomycetidae</taxon>
        <taxon>Pleosporales</taxon>
        <taxon>Pleosporineae</taxon>
        <taxon>Pleosporaceae</taxon>
        <taxon>Bipolaris</taxon>
    </lineage>
</organism>
<proteinExistence type="predicted"/>
<gene>
    <name evidence="2" type="ORF">COCSADRAFT_257597</name>
</gene>
<dbReference type="Proteomes" id="UP000016934">
    <property type="component" value="Unassembled WGS sequence"/>
</dbReference>
<dbReference type="HOGENOM" id="CLU_1713093_0_0_1"/>
<protein>
    <submittedName>
        <fullName evidence="2">Uncharacterized protein</fullName>
    </submittedName>
</protein>
<dbReference type="GeneID" id="19135360"/>
<evidence type="ECO:0000313" key="2">
    <source>
        <dbReference type="EMBL" id="EMD59347.1"/>
    </source>
</evidence>
<dbReference type="RefSeq" id="XP_007705078.1">
    <property type="nucleotide sequence ID" value="XM_007706888.1"/>
</dbReference>
<dbReference type="EMBL" id="KB445653">
    <property type="protein sequence ID" value="EMD59347.1"/>
    <property type="molecule type" value="Genomic_DNA"/>
</dbReference>
<accession>M2SRC0</accession>
<name>M2SRC0_COCSN</name>
<feature type="region of interest" description="Disordered" evidence="1">
    <location>
        <begin position="13"/>
        <end position="34"/>
    </location>
</feature>
<reference evidence="2 3" key="1">
    <citation type="journal article" date="2012" name="PLoS Pathog.">
        <title>Diverse lifestyles and strategies of plant pathogenesis encoded in the genomes of eighteen Dothideomycetes fungi.</title>
        <authorList>
            <person name="Ohm R.A."/>
            <person name="Feau N."/>
            <person name="Henrissat B."/>
            <person name="Schoch C.L."/>
            <person name="Horwitz B.A."/>
            <person name="Barry K.W."/>
            <person name="Condon B.J."/>
            <person name="Copeland A.C."/>
            <person name="Dhillon B."/>
            <person name="Glaser F."/>
            <person name="Hesse C.N."/>
            <person name="Kosti I."/>
            <person name="LaButti K."/>
            <person name="Lindquist E.A."/>
            <person name="Lucas S."/>
            <person name="Salamov A.A."/>
            <person name="Bradshaw R.E."/>
            <person name="Ciuffetti L."/>
            <person name="Hamelin R.C."/>
            <person name="Kema G.H.J."/>
            <person name="Lawrence C."/>
            <person name="Scott J.A."/>
            <person name="Spatafora J.W."/>
            <person name="Turgeon B.G."/>
            <person name="de Wit P.J.G.M."/>
            <person name="Zhong S."/>
            <person name="Goodwin S.B."/>
            <person name="Grigoriev I.V."/>
        </authorList>
    </citation>
    <scope>NUCLEOTIDE SEQUENCE [LARGE SCALE GENOMIC DNA]</scope>
    <source>
        <strain evidence="3">ND90Pr / ATCC 201652</strain>
    </source>
</reference>
<evidence type="ECO:0000256" key="1">
    <source>
        <dbReference type="SAM" id="MobiDB-lite"/>
    </source>
</evidence>
<feature type="compositionally biased region" description="Polar residues" evidence="1">
    <location>
        <begin position="14"/>
        <end position="27"/>
    </location>
</feature>
<evidence type="ECO:0000313" key="3">
    <source>
        <dbReference type="Proteomes" id="UP000016934"/>
    </source>
</evidence>
<sequence length="153" mass="16847">MPSVKAYLKKACSMPTSPNDNQGNQCPGTPRPPPGLATTYHNLISYHLVPLTSHPTKRIQETIISRSSPSHPLIFTSTSSPPCTLFYFQNDSYSRVPGPHMHEACSLHSLAHIPHLHTSIHLSSSLLVRGPMPQNPTTRFLTHYTHTPLPGVV</sequence>
<keyword evidence="3" id="KW-1185">Reference proteome</keyword>
<dbReference type="AlphaFoldDB" id="M2SRC0"/>
<dbReference type="KEGG" id="bsc:COCSADRAFT_257597"/>
<reference evidence="3" key="2">
    <citation type="journal article" date="2013" name="PLoS Genet.">
        <title>Comparative genome structure, secondary metabolite, and effector coding capacity across Cochliobolus pathogens.</title>
        <authorList>
            <person name="Condon B.J."/>
            <person name="Leng Y."/>
            <person name="Wu D."/>
            <person name="Bushley K.E."/>
            <person name="Ohm R.A."/>
            <person name="Otillar R."/>
            <person name="Martin J."/>
            <person name="Schackwitz W."/>
            <person name="Grimwood J."/>
            <person name="MohdZainudin N."/>
            <person name="Xue C."/>
            <person name="Wang R."/>
            <person name="Manning V.A."/>
            <person name="Dhillon B."/>
            <person name="Tu Z.J."/>
            <person name="Steffenson B.J."/>
            <person name="Salamov A."/>
            <person name="Sun H."/>
            <person name="Lowry S."/>
            <person name="LaButti K."/>
            <person name="Han J."/>
            <person name="Copeland A."/>
            <person name="Lindquist E."/>
            <person name="Barry K."/>
            <person name="Schmutz J."/>
            <person name="Baker S.E."/>
            <person name="Ciuffetti L.M."/>
            <person name="Grigoriev I.V."/>
            <person name="Zhong S."/>
            <person name="Turgeon B.G."/>
        </authorList>
    </citation>
    <scope>NUCLEOTIDE SEQUENCE [LARGE SCALE GENOMIC DNA]</scope>
    <source>
        <strain evidence="3">ND90Pr / ATCC 201652</strain>
    </source>
</reference>